<keyword evidence="2" id="KW-0539">Nucleus</keyword>
<dbReference type="InterPro" id="IPR026896">
    <property type="entry name" value="CSTF_C"/>
</dbReference>
<dbReference type="Proteomes" id="UP000218334">
    <property type="component" value="Unassembled WGS sequence"/>
</dbReference>
<dbReference type="PANTHER" id="PTHR45735:SF2">
    <property type="entry name" value="CLEAVAGE STIMULATION FACTOR SUBUNIT 2"/>
    <property type="match status" value="1"/>
</dbReference>
<dbReference type="EMBL" id="KZ293474">
    <property type="protein sequence ID" value="PBK61657.1"/>
    <property type="molecule type" value="Genomic_DNA"/>
</dbReference>
<accession>A0A2H3BAQ0</accession>
<evidence type="ECO:0000313" key="6">
    <source>
        <dbReference type="Proteomes" id="UP000218334"/>
    </source>
</evidence>
<sequence length="166" mass="18068">MSQTNQTDQLLELLLQLKKTTPVAAKQILNAQPQIAYALITLMVSMDAVDIDVFQRILADYGQQQAQAQAQAQPVVTPVPTPPVPQQTYSQLPQPSYSGYGVQQPYAQPQPTPAQPMDILAAIPDEQKAMIMHVIQMTPEQINALGPTERASVLQLRASLLGQPAS</sequence>
<feature type="domain" description="Transcription termination and cleavage factor C-terminal" evidence="3">
    <location>
        <begin position="126"/>
        <end position="158"/>
    </location>
</feature>
<evidence type="ECO:0008006" key="7">
    <source>
        <dbReference type="Google" id="ProtNLM"/>
    </source>
</evidence>
<evidence type="ECO:0000256" key="1">
    <source>
        <dbReference type="ARBA" id="ARBA00004123"/>
    </source>
</evidence>
<gene>
    <name evidence="5" type="ORF">ARMSODRAFT_1025567</name>
</gene>
<dbReference type="GO" id="GO:0003729">
    <property type="term" value="F:mRNA binding"/>
    <property type="evidence" value="ECO:0007669"/>
    <property type="project" value="TreeGrafter"/>
</dbReference>
<dbReference type="Pfam" id="PF14304">
    <property type="entry name" value="CSTF_C"/>
    <property type="match status" value="1"/>
</dbReference>
<organism evidence="5 6">
    <name type="scientific">Armillaria solidipes</name>
    <dbReference type="NCBI Taxonomy" id="1076256"/>
    <lineage>
        <taxon>Eukaryota</taxon>
        <taxon>Fungi</taxon>
        <taxon>Dikarya</taxon>
        <taxon>Basidiomycota</taxon>
        <taxon>Agaricomycotina</taxon>
        <taxon>Agaricomycetes</taxon>
        <taxon>Agaricomycetidae</taxon>
        <taxon>Agaricales</taxon>
        <taxon>Marasmiineae</taxon>
        <taxon>Physalacriaceae</taxon>
        <taxon>Armillaria</taxon>
    </lineage>
</organism>
<proteinExistence type="predicted"/>
<dbReference type="InterPro" id="IPR038192">
    <property type="entry name" value="CSTF_C_sf"/>
</dbReference>
<comment type="subcellular location">
    <subcellularLocation>
        <location evidence="1">Nucleus</location>
    </subcellularLocation>
</comment>
<name>A0A2H3BAQ0_9AGAR</name>
<evidence type="ECO:0000313" key="5">
    <source>
        <dbReference type="EMBL" id="PBK61657.1"/>
    </source>
</evidence>
<dbReference type="GO" id="GO:0031124">
    <property type="term" value="P:mRNA 3'-end processing"/>
    <property type="evidence" value="ECO:0007669"/>
    <property type="project" value="InterPro"/>
</dbReference>
<dbReference type="Gene3D" id="1.10.20.70">
    <property type="entry name" value="Transcription termination and cleavage factor, C-terminal domain"/>
    <property type="match status" value="1"/>
</dbReference>
<evidence type="ECO:0000256" key="2">
    <source>
        <dbReference type="ARBA" id="ARBA00023242"/>
    </source>
</evidence>
<dbReference type="Pfam" id="PF14327">
    <property type="entry name" value="CSTF2_hinge"/>
    <property type="match status" value="1"/>
</dbReference>
<dbReference type="AlphaFoldDB" id="A0A2H3BAQ0"/>
<dbReference type="PANTHER" id="PTHR45735">
    <property type="entry name" value="CLEAVAGE STIMULATION FACTOR SUBUNIT 2"/>
    <property type="match status" value="1"/>
</dbReference>
<reference evidence="6" key="1">
    <citation type="journal article" date="2017" name="Nat. Ecol. Evol.">
        <title>Genome expansion and lineage-specific genetic innovations in the forest pathogenic fungi Armillaria.</title>
        <authorList>
            <person name="Sipos G."/>
            <person name="Prasanna A.N."/>
            <person name="Walter M.C."/>
            <person name="O'Connor E."/>
            <person name="Balint B."/>
            <person name="Krizsan K."/>
            <person name="Kiss B."/>
            <person name="Hess J."/>
            <person name="Varga T."/>
            <person name="Slot J."/>
            <person name="Riley R."/>
            <person name="Boka B."/>
            <person name="Rigling D."/>
            <person name="Barry K."/>
            <person name="Lee J."/>
            <person name="Mihaltcheva S."/>
            <person name="LaButti K."/>
            <person name="Lipzen A."/>
            <person name="Waldron R."/>
            <person name="Moloney N.M."/>
            <person name="Sperisen C."/>
            <person name="Kredics L."/>
            <person name="Vagvoelgyi C."/>
            <person name="Patrignani A."/>
            <person name="Fitzpatrick D."/>
            <person name="Nagy I."/>
            <person name="Doyle S."/>
            <person name="Anderson J.B."/>
            <person name="Grigoriev I.V."/>
            <person name="Gueldener U."/>
            <person name="Muensterkoetter M."/>
            <person name="Nagy L.G."/>
        </authorList>
    </citation>
    <scope>NUCLEOTIDE SEQUENCE [LARGE SCALE GENOMIC DNA]</scope>
    <source>
        <strain evidence="6">28-4</strain>
    </source>
</reference>
<feature type="domain" description="Cleavage stimulation factor subunit 2 hinge" evidence="4">
    <location>
        <begin position="6"/>
        <end position="58"/>
    </location>
</feature>
<protein>
    <recommendedName>
        <fullName evidence="7">Cleavage stimulation factor subunit 2 hinge domain-containing protein</fullName>
    </recommendedName>
</protein>
<dbReference type="STRING" id="1076256.A0A2H3BAQ0"/>
<keyword evidence="6" id="KW-1185">Reference proteome</keyword>
<evidence type="ECO:0000259" key="3">
    <source>
        <dbReference type="Pfam" id="PF14304"/>
    </source>
</evidence>
<evidence type="ECO:0000259" key="4">
    <source>
        <dbReference type="Pfam" id="PF14327"/>
    </source>
</evidence>
<dbReference type="GO" id="GO:0005847">
    <property type="term" value="C:mRNA cleavage and polyadenylation specificity factor complex"/>
    <property type="evidence" value="ECO:0007669"/>
    <property type="project" value="TreeGrafter"/>
</dbReference>
<dbReference type="InterPro" id="IPR025742">
    <property type="entry name" value="CSTF2_hinge"/>
</dbReference>